<keyword evidence="2" id="KW-1185">Reference proteome</keyword>
<sequence length="80" mass="9173">MDLRRKPLAVLLCPFPAVFGEGVVHRWIVKSSEFVHLRVRIRELGGDQFHTLRADHLDGLQRRNAVAHRDDVRPRIPSAA</sequence>
<dbReference type="AlphaFoldDB" id="A0A8U0A5H4"/>
<reference evidence="1" key="1">
    <citation type="submission" date="2022-04" db="EMBL/GenBank/DDBJ databases">
        <title>Halocatena sp. nov., isolated from a salt lake.</title>
        <authorList>
            <person name="Cui H.-L."/>
        </authorList>
    </citation>
    <scope>NUCLEOTIDE SEQUENCE</scope>
    <source>
        <strain evidence="1">AD-1</strain>
        <plasmid evidence="1">unnamed1</plasmid>
    </source>
</reference>
<proteinExistence type="predicted"/>
<dbReference type="Proteomes" id="UP000831768">
    <property type="component" value="Plasmid unnamed1"/>
</dbReference>
<dbReference type="RefSeq" id="WP_247995089.1">
    <property type="nucleotide sequence ID" value="NZ_CP096020.1"/>
</dbReference>
<keyword evidence="1" id="KW-0614">Plasmid</keyword>
<evidence type="ECO:0000313" key="1">
    <source>
        <dbReference type="EMBL" id="UPM44435.1"/>
    </source>
</evidence>
<geneLocation type="plasmid" evidence="1 2">
    <name>unnamed1</name>
</geneLocation>
<dbReference type="KEGG" id="haad:MW046_13390"/>
<name>A0A8U0A5H4_9EURY</name>
<protein>
    <submittedName>
        <fullName evidence="1">Uncharacterized protein</fullName>
    </submittedName>
</protein>
<dbReference type="GeneID" id="71929059"/>
<evidence type="ECO:0000313" key="2">
    <source>
        <dbReference type="Proteomes" id="UP000831768"/>
    </source>
</evidence>
<dbReference type="EMBL" id="CP096020">
    <property type="protein sequence ID" value="UPM44435.1"/>
    <property type="molecule type" value="Genomic_DNA"/>
</dbReference>
<accession>A0A8U0A5H4</accession>
<gene>
    <name evidence="1" type="ORF">MW046_13390</name>
</gene>
<organism evidence="1 2">
    <name type="scientific">Halocatena salina</name>
    <dbReference type="NCBI Taxonomy" id="2934340"/>
    <lineage>
        <taxon>Archaea</taxon>
        <taxon>Methanobacteriati</taxon>
        <taxon>Methanobacteriota</taxon>
        <taxon>Stenosarchaea group</taxon>
        <taxon>Halobacteria</taxon>
        <taxon>Halobacteriales</taxon>
        <taxon>Natronomonadaceae</taxon>
        <taxon>Halocatena</taxon>
    </lineage>
</organism>